<dbReference type="SUPFAM" id="SSF48452">
    <property type="entry name" value="TPR-like"/>
    <property type="match status" value="2"/>
</dbReference>
<dbReference type="Pfam" id="PF13424">
    <property type="entry name" value="TPR_12"/>
    <property type="match status" value="3"/>
</dbReference>
<dbReference type="Pfam" id="PF13374">
    <property type="entry name" value="TPR_10"/>
    <property type="match status" value="1"/>
</dbReference>
<dbReference type="EMBL" id="BMPI01000022">
    <property type="protein sequence ID" value="GGM39700.1"/>
    <property type="molecule type" value="Genomic_DNA"/>
</dbReference>
<dbReference type="PANTHER" id="PTHR46082:SF6">
    <property type="entry name" value="AAA+ ATPASE DOMAIN-CONTAINING PROTEIN-RELATED"/>
    <property type="match status" value="1"/>
</dbReference>
<dbReference type="Gene3D" id="3.40.50.300">
    <property type="entry name" value="P-loop containing nucleotide triphosphate hydrolases"/>
    <property type="match status" value="2"/>
</dbReference>
<dbReference type="NCBIfam" id="NF040586">
    <property type="entry name" value="FxSxx_TPR"/>
    <property type="match status" value="1"/>
</dbReference>
<reference evidence="1" key="1">
    <citation type="journal article" date="2014" name="Int. J. Syst. Evol. Microbiol.">
        <title>Complete genome sequence of Corynebacterium casei LMG S-19264T (=DSM 44701T), isolated from a smear-ripened cheese.</title>
        <authorList>
            <consortium name="US DOE Joint Genome Institute (JGI-PGF)"/>
            <person name="Walter F."/>
            <person name="Albersmeier A."/>
            <person name="Kalinowski J."/>
            <person name="Ruckert C."/>
        </authorList>
    </citation>
    <scope>NUCLEOTIDE SEQUENCE</scope>
    <source>
        <strain evidence="1">JCM 19831</strain>
    </source>
</reference>
<proteinExistence type="predicted"/>
<dbReference type="InterPro" id="IPR027417">
    <property type="entry name" value="P-loop_NTPase"/>
</dbReference>
<dbReference type="RefSeq" id="WP_190252004.1">
    <property type="nucleotide sequence ID" value="NZ_BMPI01000022.1"/>
</dbReference>
<dbReference type="Gene3D" id="1.25.40.10">
    <property type="entry name" value="Tetratricopeptide repeat domain"/>
    <property type="match status" value="3"/>
</dbReference>
<reference evidence="1" key="2">
    <citation type="submission" date="2020-09" db="EMBL/GenBank/DDBJ databases">
        <authorList>
            <person name="Sun Q."/>
            <person name="Ohkuma M."/>
        </authorList>
    </citation>
    <scope>NUCLEOTIDE SEQUENCE</scope>
    <source>
        <strain evidence="1">JCM 19831</strain>
    </source>
</reference>
<evidence type="ECO:0000313" key="2">
    <source>
        <dbReference type="Proteomes" id="UP000642070"/>
    </source>
</evidence>
<dbReference type="SUPFAM" id="SSF52540">
    <property type="entry name" value="P-loop containing nucleoside triphosphate hydrolases"/>
    <property type="match status" value="2"/>
</dbReference>
<sequence length="1301" mass="144529">MTQDREGQVITFYSYKGGTGRTMALANTAWILAANGKKVLVADWDLESPGLHRFFAAFIDSEALATTGGVMDLIGDYDAAVAAAKRPDGSLIERPADWHLDYAKVQTYAFTLKWKFESGGSLDILLAGKSTPDYVASVTGRDWDNFYNRLGGAQFFDALREDMKRHYDYTLIDSRTGISDVAEICTIHLPDVLVDCFTFSNQGIEGAAEVAERVAMYEGTRPRRVLPVPMRVDEGEKNKADAGRALAMQKFSDLPQGMTGAERRAYWLSVEVPYRAYYAYEEILATFGDPPGSRNSLLPAYERLTSYITNREITELPPIDEALRTATVAKLERRPAIRDEVLLLRHTPADQAWAEWIQAVLTNANLRVVDLAMSERTESDQSMPVRDVVLLSKSYLDATGRRSELGRPPGTLAIHLDGTPPMLDIPLANWILLDGLGEEQSLEQLLTLVGRVGSRAAGGRFPRLPRFPAEPAPVFRAPARNMLFTAREALMSNLREELRTGGPGPVALVGGAGMGKTQLAMEYAYRFRGAYDIIWWISADPPQFVDMGIVDLGAALEIPRQPTVPDRIRAVDNRLSRRDAAGPLRWLLVFDNVEKYNAIEEYLPRGDGHLLLTTRDQVEAVTHARIVNVDKFLPIESVGHLLSRVRTLDPADAARIAEMVEHVPIFVALAGAWLAETKRTATDYLSRLGSPDPSEPIVDRVHVWNVSLERLAERSPAAYRLLQLASVLAPEISHDLLRSEVAARIIAEHDKDVARQLRLRANVGDIAATIVQHINRLALIKLEANQLQIHRLLQNALRRRMSAEELDGVTRDVHRLLVGSRPTGEVEDPEIQEQFRILWPHLDGAKPEESDSDDVRALLIDRIRYIYVLGGYEQGEAYAEEVNAAWTAQLAQLEPDSAEHDRLLVRLLELRFNLANLKRSRGKFQESYDLNADTLRRQEALLGPTDARTLATASSLGGDLRALGRYDDALERDQQTYRASVDALGEEHRRTLIFANNLGASLRLVGDFQQARRIDEDTYDRWVRVSGEHHPRTLRSANNLGRDLREAGEYGNSVDLLREVVKGYQKLYGDQYREALTAQTNLAASLRGTGQIQEAARLLDQAYHGLKDSYGPTSPDTALTRLSRAANLQLQGLAAETRQELVETEVQLVGMFGTDHPYVQVCRANLAVTLADAGDANGARALTAATTVALDAQLGPKHPIAMAVANNHAVFTISTGDLDDGRDLLSKALDRLREELGNDHPDTLRTAGNLAIANQSSPEAPRLERIRIADQLANRIGQDHPSVLALREGRYIRRILDPHPY</sequence>
<dbReference type="InterPro" id="IPR011990">
    <property type="entry name" value="TPR-like_helical_dom_sf"/>
</dbReference>
<organism evidence="1 2">
    <name type="scientific">Dactylosporangium sucinum</name>
    <dbReference type="NCBI Taxonomy" id="1424081"/>
    <lineage>
        <taxon>Bacteria</taxon>
        <taxon>Bacillati</taxon>
        <taxon>Actinomycetota</taxon>
        <taxon>Actinomycetes</taxon>
        <taxon>Micromonosporales</taxon>
        <taxon>Micromonosporaceae</taxon>
        <taxon>Dactylosporangium</taxon>
    </lineage>
</organism>
<comment type="caution">
    <text evidence="1">The sequence shown here is derived from an EMBL/GenBank/DDBJ whole genome shotgun (WGS) entry which is preliminary data.</text>
</comment>
<dbReference type="NCBIfam" id="NF047398">
    <property type="entry name" value="AAA_KGGVGR"/>
    <property type="match status" value="1"/>
</dbReference>
<dbReference type="InterPro" id="IPR053137">
    <property type="entry name" value="NLR-like"/>
</dbReference>
<gene>
    <name evidence="1" type="ORF">GCM10007977_046390</name>
</gene>
<protein>
    <recommendedName>
        <fullName evidence="3">ATP/GTP-binding protein</fullName>
    </recommendedName>
</protein>
<evidence type="ECO:0000313" key="1">
    <source>
        <dbReference type="EMBL" id="GGM39700.1"/>
    </source>
</evidence>
<dbReference type="PANTHER" id="PTHR46082">
    <property type="entry name" value="ATP/GTP-BINDING PROTEIN-RELATED"/>
    <property type="match status" value="1"/>
</dbReference>
<name>A0A917WXN8_9ACTN</name>
<dbReference type="Proteomes" id="UP000642070">
    <property type="component" value="Unassembled WGS sequence"/>
</dbReference>
<keyword evidence="2" id="KW-1185">Reference proteome</keyword>
<evidence type="ECO:0008006" key="3">
    <source>
        <dbReference type="Google" id="ProtNLM"/>
    </source>
</evidence>
<accession>A0A917WXN8</accession>